<accession>A0A2I6S2N1</accession>
<dbReference type="EMBL" id="CP025682">
    <property type="protein sequence ID" value="AUN93531.1"/>
    <property type="molecule type" value="Genomic_DNA"/>
</dbReference>
<reference evidence="1 2" key="1">
    <citation type="submission" date="2018-01" db="EMBL/GenBank/DDBJ databases">
        <authorList>
            <person name="Fu G.-Y."/>
        </authorList>
    </citation>
    <scope>NUCLEOTIDE SEQUENCE [LARGE SCALE GENOMIC DNA]</scope>
    <source>
        <strain evidence="1 2">SY39</strain>
    </source>
</reference>
<dbReference type="OrthoDB" id="505233at2"/>
<dbReference type="Gene3D" id="3.40.50.1820">
    <property type="entry name" value="alpha/beta hydrolase"/>
    <property type="match status" value="1"/>
</dbReference>
<dbReference type="Proteomes" id="UP000242205">
    <property type="component" value="Chromosome"/>
</dbReference>
<dbReference type="PANTHER" id="PTHR42972:SF8">
    <property type="entry name" value="POLYHYDROXYBUTYRATE DEPOLYMERASE"/>
    <property type="match status" value="1"/>
</dbReference>
<dbReference type="PANTHER" id="PTHR42972">
    <property type="entry name" value="TOL-PAL SYSTEM PROTEIN TOLB"/>
    <property type="match status" value="1"/>
</dbReference>
<name>A0A2I6S2N1_9RHOO</name>
<sequence>MATQFQVAHSALVRGAGVFASGPYDCAEGDLERALSHCMAPDGVNLPPSPEETLARIRAYAEARQIDPVGNLGDDRVWVFSGGADRTVTRPVVEALVSFYREQVEDEALRYVTLPTAGHAMISVAAPGANACGSTASPYVNRCGEFDAAGEMLAHLTGALQPKVAAREAGLRSFDQASHTPLSPVDLSMAKQGMVYVPQACEAGGCRVHVVFHGCRQGTDAVGQDFVRGAGYNEWAEANRLIVLYPQVHARHGMAWGSWRWVYNPQGCWDWWGYSGKAYPTRDGGQIRAVHSMLQQLAEPVSGPAGTAGN</sequence>
<proteinExistence type="predicted"/>
<dbReference type="InterPro" id="IPR029058">
    <property type="entry name" value="AB_hydrolase_fold"/>
</dbReference>
<gene>
    <name evidence="1" type="ORF">C0099_00420</name>
</gene>
<evidence type="ECO:0000313" key="1">
    <source>
        <dbReference type="EMBL" id="AUN93531.1"/>
    </source>
</evidence>
<evidence type="ECO:0000313" key="2">
    <source>
        <dbReference type="Proteomes" id="UP000242205"/>
    </source>
</evidence>
<organism evidence="1 2">
    <name type="scientific">Pseudazoarcus pumilus</name>
    <dbReference type="NCBI Taxonomy" id="2067960"/>
    <lineage>
        <taxon>Bacteria</taxon>
        <taxon>Pseudomonadati</taxon>
        <taxon>Pseudomonadota</taxon>
        <taxon>Betaproteobacteria</taxon>
        <taxon>Rhodocyclales</taxon>
        <taxon>Zoogloeaceae</taxon>
        <taxon>Pseudazoarcus</taxon>
    </lineage>
</organism>
<keyword evidence="2" id="KW-1185">Reference proteome</keyword>
<protein>
    <submittedName>
        <fullName evidence="1">Poly(3-hydroxybutyrate) depolymerase</fullName>
    </submittedName>
</protein>
<dbReference type="SUPFAM" id="SSF53474">
    <property type="entry name" value="alpha/beta-Hydrolases"/>
    <property type="match status" value="1"/>
</dbReference>
<dbReference type="AlphaFoldDB" id="A0A2I6S2N1"/>
<dbReference type="KEGG" id="atw:C0099_00420"/>